<dbReference type="SUPFAM" id="SSF51735">
    <property type="entry name" value="NAD(P)-binding Rossmann-fold domains"/>
    <property type="match status" value="1"/>
</dbReference>
<dbReference type="Proteomes" id="UP000297248">
    <property type="component" value="Unassembled WGS sequence"/>
</dbReference>
<protein>
    <submittedName>
        <fullName evidence="4">SDR family NAD(P)-dependent oxidoreductase</fullName>
    </submittedName>
    <submittedName>
        <fullName evidence="3">Short-subunit dehydrogenase involved in D-alanine esterification of teichoic acids</fullName>
    </submittedName>
</protein>
<dbReference type="RefSeq" id="WP_134337091.1">
    <property type="nucleotide sequence ID" value="NZ_BMCZ01000005.1"/>
</dbReference>
<proteinExistence type="inferred from homology"/>
<dbReference type="GO" id="GO:0016491">
    <property type="term" value="F:oxidoreductase activity"/>
    <property type="evidence" value="ECO:0007669"/>
    <property type="project" value="UniProtKB-KW"/>
</dbReference>
<evidence type="ECO:0000313" key="5">
    <source>
        <dbReference type="Proteomes" id="UP000297248"/>
    </source>
</evidence>
<evidence type="ECO:0000313" key="3">
    <source>
        <dbReference type="EMBL" id="MBB3969629.1"/>
    </source>
</evidence>
<dbReference type="Pfam" id="PF00106">
    <property type="entry name" value="adh_short"/>
    <property type="match status" value="1"/>
</dbReference>
<dbReference type="InterPro" id="IPR002347">
    <property type="entry name" value="SDR_fam"/>
</dbReference>
<gene>
    <name evidence="4" type="ORF">E2R65_13935</name>
    <name evidence="3" type="ORF">GGR35_002242</name>
</gene>
<dbReference type="EMBL" id="JACIEG010000004">
    <property type="protein sequence ID" value="MBB3969629.1"/>
    <property type="molecule type" value="Genomic_DNA"/>
</dbReference>
<dbReference type="OrthoDB" id="9810734at2"/>
<reference evidence="4" key="2">
    <citation type="submission" date="2019-03" db="EMBL/GenBank/DDBJ databases">
        <authorList>
            <person name="Yan Y.-Q."/>
            <person name="Du Z.-J."/>
        </authorList>
    </citation>
    <scope>NUCLEOTIDE SEQUENCE</scope>
    <source>
        <strain evidence="4">PP-F2FG21</strain>
    </source>
</reference>
<dbReference type="Gene3D" id="3.40.50.720">
    <property type="entry name" value="NAD(P)-binding Rossmann-like Domain"/>
    <property type="match status" value="1"/>
</dbReference>
<evidence type="ECO:0000256" key="2">
    <source>
        <dbReference type="ARBA" id="ARBA00023002"/>
    </source>
</evidence>
<dbReference type="PANTHER" id="PTHR43669">
    <property type="entry name" value="5-KETO-D-GLUCONATE 5-REDUCTASE"/>
    <property type="match status" value="1"/>
</dbReference>
<keyword evidence="2" id="KW-0560">Oxidoreductase</keyword>
<organism evidence="4 5">
    <name type="scientific">Mucilaginibacter phyllosphaerae</name>
    <dbReference type="NCBI Taxonomy" id="1812349"/>
    <lineage>
        <taxon>Bacteria</taxon>
        <taxon>Pseudomonadati</taxon>
        <taxon>Bacteroidota</taxon>
        <taxon>Sphingobacteriia</taxon>
        <taxon>Sphingobacteriales</taxon>
        <taxon>Sphingobacteriaceae</taxon>
        <taxon>Mucilaginibacter</taxon>
    </lineage>
</organism>
<reference evidence="4 5" key="1">
    <citation type="journal article" date="2016" name="Int. J. Syst. Evol. Microbiol.">
        <title>Proposal of Mucilaginibacter phyllosphaerae sp. nov. isolated from the phyllosphere of Galium album.</title>
        <authorList>
            <person name="Aydogan E.L."/>
            <person name="Busse H.J."/>
            <person name="Moser G."/>
            <person name="Muller C."/>
            <person name="Kampfer P."/>
            <person name="Glaeser S.P."/>
        </authorList>
    </citation>
    <scope>NUCLEOTIDE SEQUENCE [LARGE SCALE GENOMIC DNA]</scope>
    <source>
        <strain evidence="4 5">PP-F2FG21</strain>
    </source>
</reference>
<dbReference type="InterPro" id="IPR036291">
    <property type="entry name" value="NAD(P)-bd_dom_sf"/>
</dbReference>
<reference evidence="3 6" key="3">
    <citation type="submission" date="2020-08" db="EMBL/GenBank/DDBJ databases">
        <title>Genomic Encyclopedia of Type Strains, Phase IV (KMG-IV): sequencing the most valuable type-strain genomes for metagenomic binning, comparative biology and taxonomic classification.</title>
        <authorList>
            <person name="Goeker M."/>
        </authorList>
    </citation>
    <scope>NUCLEOTIDE SEQUENCE [LARGE SCALE GENOMIC DNA]</scope>
    <source>
        <strain evidence="3 6">DSM 100995</strain>
    </source>
</reference>
<comment type="similarity">
    <text evidence="1">Belongs to the short-chain dehydrogenases/reductases (SDR) family.</text>
</comment>
<name>A0A4Y8A9B0_9SPHI</name>
<dbReference type="Proteomes" id="UP000583101">
    <property type="component" value="Unassembled WGS sequence"/>
</dbReference>
<sequence>MQLQGKTVLITGGASGIGLEAAKQFTENGAKVIITGRNKAKLDAAQKLHPALTAIQSDAGNEADAKTLLNQVIGLGGIDILYNNAAVLVPPLNLGIANDKHLEGAAYEMEVNYLGVIRLNNLFLDMLKSKNERATISHLHFRIMLIIITPKLFKPIAYFR</sequence>
<comment type="caution">
    <text evidence="4">The sequence shown here is derived from an EMBL/GenBank/DDBJ whole genome shotgun (WGS) entry which is preliminary data.</text>
</comment>
<dbReference type="PRINTS" id="PR00081">
    <property type="entry name" value="GDHRDH"/>
</dbReference>
<keyword evidence="6" id="KW-1185">Reference proteome</keyword>
<evidence type="ECO:0000313" key="6">
    <source>
        <dbReference type="Proteomes" id="UP000583101"/>
    </source>
</evidence>
<dbReference type="PANTHER" id="PTHR43669:SF3">
    <property type="entry name" value="ALCOHOL DEHYDROGENASE, PUTATIVE (AFU_ORTHOLOGUE AFUA_3G03445)-RELATED"/>
    <property type="match status" value="1"/>
</dbReference>
<dbReference type="AlphaFoldDB" id="A0A4Y8A9B0"/>
<evidence type="ECO:0000313" key="4">
    <source>
        <dbReference type="EMBL" id="TEW65016.1"/>
    </source>
</evidence>
<dbReference type="EMBL" id="SNQG01000005">
    <property type="protein sequence ID" value="TEW65016.1"/>
    <property type="molecule type" value="Genomic_DNA"/>
</dbReference>
<accession>A0A4Y8A9B0</accession>
<evidence type="ECO:0000256" key="1">
    <source>
        <dbReference type="ARBA" id="ARBA00006484"/>
    </source>
</evidence>